<keyword evidence="1" id="KW-0812">Transmembrane</keyword>
<evidence type="ECO:0000256" key="1">
    <source>
        <dbReference type="SAM" id="Phobius"/>
    </source>
</evidence>
<feature type="non-terminal residue" evidence="2">
    <location>
        <position position="1"/>
    </location>
</feature>
<evidence type="ECO:0008006" key="4">
    <source>
        <dbReference type="Google" id="ProtNLM"/>
    </source>
</evidence>
<sequence>SVEEIAEHLFLQCSFAKDCWSIINLDTPPHMTFPQIVDHIKTKLQFQFFMLAVILMCLSIWTARNDLIFKGIPPDVGTSRGFFLKEILLLVHRVKSRNSISFEQWTQTLV</sequence>
<reference evidence="2" key="1">
    <citation type="submission" date="2020-05" db="EMBL/GenBank/DDBJ databases">
        <title>WGS assembly of Panicum virgatum.</title>
        <authorList>
            <person name="Lovell J.T."/>
            <person name="Jenkins J."/>
            <person name="Shu S."/>
            <person name="Juenger T.E."/>
            <person name="Schmutz J."/>
        </authorList>
    </citation>
    <scope>NUCLEOTIDE SEQUENCE</scope>
    <source>
        <strain evidence="2">AP13</strain>
    </source>
</reference>
<evidence type="ECO:0000313" key="3">
    <source>
        <dbReference type="Proteomes" id="UP000823388"/>
    </source>
</evidence>
<keyword evidence="1" id="KW-0472">Membrane</keyword>
<gene>
    <name evidence="2" type="ORF">PVAP13_6NG089015</name>
</gene>
<keyword evidence="3" id="KW-1185">Reference proteome</keyword>
<keyword evidence="1" id="KW-1133">Transmembrane helix</keyword>
<feature type="transmembrane region" description="Helical" evidence="1">
    <location>
        <begin position="44"/>
        <end position="63"/>
    </location>
</feature>
<accession>A0A8T0QVJ2</accession>
<protein>
    <recommendedName>
        <fullName evidence="4">Reverse transcriptase zinc-binding domain-containing protein</fullName>
    </recommendedName>
</protein>
<dbReference type="EMBL" id="CM029048">
    <property type="protein sequence ID" value="KAG2577282.1"/>
    <property type="molecule type" value="Genomic_DNA"/>
</dbReference>
<dbReference type="Proteomes" id="UP000823388">
    <property type="component" value="Chromosome 6N"/>
</dbReference>
<name>A0A8T0QVJ2_PANVG</name>
<proteinExistence type="predicted"/>
<evidence type="ECO:0000313" key="2">
    <source>
        <dbReference type="EMBL" id="KAG2577282.1"/>
    </source>
</evidence>
<organism evidence="2 3">
    <name type="scientific">Panicum virgatum</name>
    <name type="common">Blackwell switchgrass</name>
    <dbReference type="NCBI Taxonomy" id="38727"/>
    <lineage>
        <taxon>Eukaryota</taxon>
        <taxon>Viridiplantae</taxon>
        <taxon>Streptophyta</taxon>
        <taxon>Embryophyta</taxon>
        <taxon>Tracheophyta</taxon>
        <taxon>Spermatophyta</taxon>
        <taxon>Magnoliopsida</taxon>
        <taxon>Liliopsida</taxon>
        <taxon>Poales</taxon>
        <taxon>Poaceae</taxon>
        <taxon>PACMAD clade</taxon>
        <taxon>Panicoideae</taxon>
        <taxon>Panicodae</taxon>
        <taxon>Paniceae</taxon>
        <taxon>Panicinae</taxon>
        <taxon>Panicum</taxon>
        <taxon>Panicum sect. Hiantes</taxon>
    </lineage>
</organism>
<dbReference type="AlphaFoldDB" id="A0A8T0QVJ2"/>
<comment type="caution">
    <text evidence="2">The sequence shown here is derived from an EMBL/GenBank/DDBJ whole genome shotgun (WGS) entry which is preliminary data.</text>
</comment>